<proteinExistence type="inferred from homology"/>
<organism evidence="6 7">
    <name type="scientific">Seriola lalandi dorsalis</name>
    <dbReference type="NCBI Taxonomy" id="1841481"/>
    <lineage>
        <taxon>Eukaryota</taxon>
        <taxon>Metazoa</taxon>
        <taxon>Chordata</taxon>
        <taxon>Craniata</taxon>
        <taxon>Vertebrata</taxon>
        <taxon>Euteleostomi</taxon>
        <taxon>Actinopterygii</taxon>
        <taxon>Neopterygii</taxon>
        <taxon>Teleostei</taxon>
        <taxon>Neoteleostei</taxon>
        <taxon>Acanthomorphata</taxon>
        <taxon>Carangaria</taxon>
        <taxon>Carangiformes</taxon>
        <taxon>Carangidae</taxon>
        <taxon>Seriola</taxon>
    </lineage>
</organism>
<dbReference type="Proteomes" id="UP000261360">
    <property type="component" value="Unplaced"/>
</dbReference>
<feature type="compositionally biased region" description="Low complexity" evidence="4">
    <location>
        <begin position="207"/>
        <end position="219"/>
    </location>
</feature>
<feature type="compositionally biased region" description="Basic residues" evidence="4">
    <location>
        <begin position="405"/>
        <end position="414"/>
    </location>
</feature>
<evidence type="ECO:0000313" key="6">
    <source>
        <dbReference type="Ensembl" id="ENSSLDP00000031848.1"/>
    </source>
</evidence>
<keyword evidence="3" id="KW-0539">Nucleus</keyword>
<evidence type="ECO:0000256" key="4">
    <source>
        <dbReference type="SAM" id="MobiDB-lite"/>
    </source>
</evidence>
<dbReference type="GO" id="GO:0000398">
    <property type="term" value="P:mRNA splicing, via spliceosome"/>
    <property type="evidence" value="ECO:0007669"/>
    <property type="project" value="InterPro"/>
</dbReference>
<dbReference type="STRING" id="1841481.ENSSLDP00000031848"/>
<feature type="compositionally biased region" description="Polar residues" evidence="4">
    <location>
        <begin position="539"/>
        <end position="555"/>
    </location>
</feature>
<feature type="compositionally biased region" description="Basic and acidic residues" evidence="4">
    <location>
        <begin position="327"/>
        <end position="347"/>
    </location>
</feature>
<protein>
    <submittedName>
        <fullName evidence="6">GC-rich sequence DNA-binding factor 2</fullName>
    </submittedName>
</protein>
<keyword evidence="7" id="KW-1185">Reference proteome</keyword>
<dbReference type="GO" id="GO:0005634">
    <property type="term" value="C:nucleus"/>
    <property type="evidence" value="ECO:0007669"/>
    <property type="project" value="UniProtKB-SubCell"/>
</dbReference>
<comment type="similarity">
    <text evidence="2">Belongs to the GCF family.</text>
</comment>
<name>A0A3B4YU06_SERLL</name>
<dbReference type="AlphaFoldDB" id="A0A3B4YU06"/>
<dbReference type="PANTHER" id="PTHR12214:SF4">
    <property type="entry name" value="INTRON LARGE COMPLEX COMPONENT GCFC2"/>
    <property type="match status" value="1"/>
</dbReference>
<dbReference type="Pfam" id="PF07842">
    <property type="entry name" value="GCFC"/>
    <property type="match status" value="1"/>
</dbReference>
<evidence type="ECO:0000256" key="1">
    <source>
        <dbReference type="ARBA" id="ARBA00004123"/>
    </source>
</evidence>
<evidence type="ECO:0000259" key="5">
    <source>
        <dbReference type="Pfam" id="PF07842"/>
    </source>
</evidence>
<dbReference type="GO" id="GO:0003677">
    <property type="term" value="F:DNA binding"/>
    <property type="evidence" value="ECO:0007669"/>
    <property type="project" value="InterPro"/>
</dbReference>
<feature type="compositionally biased region" description="Low complexity" evidence="4">
    <location>
        <begin position="382"/>
        <end position="400"/>
    </location>
</feature>
<feature type="compositionally biased region" description="Low complexity" evidence="4">
    <location>
        <begin position="294"/>
        <end position="305"/>
    </location>
</feature>
<comment type="subcellular location">
    <subcellularLocation>
        <location evidence="1">Nucleus</location>
    </subcellularLocation>
</comment>
<feature type="compositionally biased region" description="Low complexity" evidence="4">
    <location>
        <begin position="249"/>
        <end position="265"/>
    </location>
</feature>
<evidence type="ECO:0000256" key="3">
    <source>
        <dbReference type="ARBA" id="ARBA00023242"/>
    </source>
</evidence>
<dbReference type="GeneTree" id="ENSGT00390000000455"/>
<evidence type="ECO:0000313" key="7">
    <source>
        <dbReference type="Proteomes" id="UP000261360"/>
    </source>
</evidence>
<feature type="region of interest" description="Disordered" evidence="4">
    <location>
        <begin position="80"/>
        <end position="419"/>
    </location>
</feature>
<feature type="compositionally biased region" description="Acidic residues" evidence="4">
    <location>
        <begin position="237"/>
        <end position="246"/>
    </location>
</feature>
<feature type="compositionally biased region" description="Basic and acidic residues" evidence="4">
    <location>
        <begin position="141"/>
        <end position="161"/>
    </location>
</feature>
<dbReference type="Ensembl" id="ENSSLDT00000032757.1">
    <property type="protein sequence ID" value="ENSSLDP00000031848.1"/>
    <property type="gene ID" value="ENSSLDG00000024457.1"/>
</dbReference>
<feature type="compositionally biased region" description="Acidic residues" evidence="4">
    <location>
        <begin position="313"/>
        <end position="326"/>
    </location>
</feature>
<dbReference type="PANTHER" id="PTHR12214">
    <property type="entry name" value="GC-RICH SEQUENCE DNA-BINDING FACTOR"/>
    <property type="match status" value="1"/>
</dbReference>
<dbReference type="InterPro" id="IPR012890">
    <property type="entry name" value="GCFC2-like"/>
</dbReference>
<evidence type="ECO:0000256" key="2">
    <source>
        <dbReference type="ARBA" id="ARBA00010801"/>
    </source>
</evidence>
<reference evidence="6" key="1">
    <citation type="submission" date="2025-08" db="UniProtKB">
        <authorList>
            <consortium name="Ensembl"/>
        </authorList>
    </citation>
    <scope>IDENTIFICATION</scope>
</reference>
<dbReference type="InterPro" id="IPR022783">
    <property type="entry name" value="GCFC_dom"/>
</dbReference>
<reference evidence="6" key="2">
    <citation type="submission" date="2025-09" db="UniProtKB">
        <authorList>
            <consortium name="Ensembl"/>
        </authorList>
    </citation>
    <scope>IDENTIFICATION</scope>
</reference>
<feature type="domain" description="GCF C-terminal" evidence="5">
    <location>
        <begin position="610"/>
        <end position="822"/>
    </location>
</feature>
<feature type="region of interest" description="Disordered" evidence="4">
    <location>
        <begin position="539"/>
        <end position="559"/>
    </location>
</feature>
<sequence length="930" mass="105302">MVLFKKSEECKVSHFFYAIWSALTYSLHRPWCIAAVLRYSLRLLQAISDVTYYALLRVYYHSSYVYGEWSEMFNKKPRRNFRQRKDSSSDEEDRQNNSEDGGETEKAPVVVNKQSKVAQGRGISCSSKKPDSSDGEDEEKLEVTADKEARRKDKGGGKEKTTTALSFSDDKEAEEPAFKLKKSSDKAVLFQVRRKEASPAKTTYSTAPAGVGVPPSGSPRQDYDSQASPHGPHYNDDDSEDSESDEGGARSPSASSASDSSRSTAKPVVIPNAEEIRAARRQRRATRAQKEFISLSRGGQSSGGSTPDHYSRDDEEDRVDDDDEPDDHERRIEFAPRLKSIRERIAEKLGGSDGSLSGTDGEEQELWEETQIGKGVKRRPGEQSPSGSESSRSSRSSRSSSSRRDRQRQKKRSGVRIPKTLPSISVSMVKRRITGKLDSLKEVHRARQAELRRMEGDVESAKTSVESLEESSSEIQLKFYRGMTLYVHNLVECLREKVVEINSFELELHTLLSDHLEALLAQRRQKVKDQADSLQQLSYSTDEQNGSSANGTQTPGVAGTAAKAEGDFDIPEDTQPSAEEEEQLQKKMADILLRSQTVFSDVQDDFCNVKKILSRFEEWRKSYSDSYHSAYISLCLPKLLNPIIRHQLLAWNPLKDASGDFENLPWFTAVETFCHGHGHEELEHTDRRTLSNVIEKTVLPKITAFVELVWDPMSHQQSVCLSDVCHRLKEDYSIFEGEQSKPVKAFIEAVVRRLRSCVDEDVFIPLYPKKFLEDRSSPQSCFREQQLWTAIKLLGNMGKWDLLLPETVLMELMLDKLLNRYLMTTLCSQTQFNNTVLTCKKIADSLPLSLFKGGNICLPQLRNFENHLVQKVHTICKQQSPEDPNTRSAVVEVLQILSRVRCNDSIMAIAEKYHYEDVIYSHQLLNQETV</sequence>
<accession>A0A3B4YU06</accession>
<feature type="compositionally biased region" description="Basic and acidic residues" evidence="4">
    <location>
        <begin position="168"/>
        <end position="185"/>
    </location>
</feature>